<dbReference type="Pfam" id="PF08459">
    <property type="entry name" value="UvrC_RNaseH_dom"/>
    <property type="match status" value="1"/>
</dbReference>
<comment type="subunit">
    <text evidence="7">Interacts with UvrB in an incision complex.</text>
</comment>
<dbReference type="InterPro" id="IPR000305">
    <property type="entry name" value="GIY-YIG_endonuc"/>
</dbReference>
<dbReference type="Gene3D" id="1.10.150.20">
    <property type="entry name" value="5' to 3' exonuclease, C-terminal subdomain"/>
    <property type="match status" value="1"/>
</dbReference>
<evidence type="ECO:0000256" key="7">
    <source>
        <dbReference type="HAMAP-Rule" id="MF_00203"/>
    </source>
</evidence>
<evidence type="ECO:0000256" key="1">
    <source>
        <dbReference type="ARBA" id="ARBA00022490"/>
    </source>
</evidence>
<gene>
    <name evidence="7 13" type="primary">uvrC</name>
    <name evidence="13" type="ORF">E8L03_08935</name>
</gene>
<dbReference type="InterPro" id="IPR047296">
    <property type="entry name" value="GIY-YIG_UvrC_Cho"/>
</dbReference>
<dbReference type="SMART" id="SM00465">
    <property type="entry name" value="GIYc"/>
    <property type="match status" value="1"/>
</dbReference>
<dbReference type="CDD" id="cd10434">
    <property type="entry name" value="GIY-YIG_UvrC_Cho"/>
    <property type="match status" value="1"/>
</dbReference>
<dbReference type="InterPro" id="IPR035901">
    <property type="entry name" value="GIY-YIG_endonuc_sf"/>
</dbReference>
<proteinExistence type="inferred from homology"/>
<evidence type="ECO:0000259" key="10">
    <source>
        <dbReference type="PROSITE" id="PS50151"/>
    </source>
</evidence>
<dbReference type="RefSeq" id="WP_171267149.1">
    <property type="nucleotide sequence ID" value="NZ_CP039543.1"/>
</dbReference>
<evidence type="ECO:0000256" key="2">
    <source>
        <dbReference type="ARBA" id="ARBA00022763"/>
    </source>
</evidence>
<keyword evidence="3 7" id="KW-0228">DNA excision</keyword>
<dbReference type="Gene3D" id="4.10.860.10">
    <property type="entry name" value="UVR domain"/>
    <property type="match status" value="1"/>
</dbReference>
<dbReference type="Gene3D" id="3.30.420.340">
    <property type="entry name" value="UvrC, RNAse H endonuclease domain"/>
    <property type="match status" value="1"/>
</dbReference>
<dbReference type="InterPro" id="IPR010994">
    <property type="entry name" value="RuvA_2-like"/>
</dbReference>
<evidence type="ECO:0000259" key="11">
    <source>
        <dbReference type="PROSITE" id="PS50164"/>
    </source>
</evidence>
<dbReference type="HAMAP" id="MF_00203">
    <property type="entry name" value="UvrC"/>
    <property type="match status" value="1"/>
</dbReference>
<protein>
    <recommendedName>
        <fullName evidence="7">UvrABC system protein C</fullName>
        <shortName evidence="7">Protein UvrC</shortName>
    </recommendedName>
    <alternativeName>
        <fullName evidence="7">Excinuclease ABC subunit C</fullName>
    </alternativeName>
</protein>
<dbReference type="InterPro" id="IPR001162">
    <property type="entry name" value="UvrC_RNase_H_dom"/>
</dbReference>
<keyword evidence="6 7" id="KW-0742">SOS response</keyword>
<dbReference type="SUPFAM" id="SSF46600">
    <property type="entry name" value="C-terminal UvrC-binding domain of UvrB"/>
    <property type="match status" value="1"/>
</dbReference>
<dbReference type="SUPFAM" id="SSF47781">
    <property type="entry name" value="RuvA domain 2-like"/>
    <property type="match status" value="1"/>
</dbReference>
<keyword evidence="1 7" id="KW-0963">Cytoplasm</keyword>
<dbReference type="Pfam" id="PF22920">
    <property type="entry name" value="UvrC_RNaseH"/>
    <property type="match status" value="2"/>
</dbReference>
<evidence type="ECO:0000256" key="5">
    <source>
        <dbReference type="ARBA" id="ARBA00023204"/>
    </source>
</evidence>
<sequence length="693" mass="76942">MALSIDTTSPDGIDLSRVPTAPGVYIYKDSRGRILYVGKAKRLRSRVASYFRAVAAHTPKTRAMLAQARSLDFLVTDTEKEALLLEASLIKKHRPRYNIVLRDDKSYVLFKLDKSNEYPRLYLTRRVEKDNAVYYGPFTSALSARDAWKAIHSVFPLRRCKESVFKNRVRPCLYYDMGQCLGPCARPVDPAEYAALVSKVEMLLGGRSGELVRSLEKEMTAASEALDFERAAELRDQIRAVLRTLEKQVAVLPGEQDMDVVNLAGVEEGLGLGLLFVRQGRLLDKKNFFFPGLSLEDGPEVLENFLTQFYAPGSFVPETLLLPWDPALLRGGDEERSAAIPLYNDAPEGEEPHQPGEPAPQEPPLTEQAADESPLLPEEHLVVPDEGALSADAQELLQPDATRNSVALADVLAERRGKHVRITGPRNATEKKLLAMARANAREDTLIERRPPLLPGLAKALRLPRPPERIEAVDVSHHRGQETRAGVVVYEDGKPHKDAYRVYAFSDEEGGGDDYAVLAAWTKRRIESGPPWPDLLLIDGGKGQLRAVERALEEAGQPGLWPLASIAKAKDADPDGRFTRRVNHALEDVIYLPGRKNPAPLAPGSQELLFLQQIRDAVHRYSIGRHRRSRRKKLLQSELLQIPGVGPKTARLLWDAFPSVQAMAEADLADLEAIPGLGAKRAKQIHEQLQGLV</sequence>
<evidence type="ECO:0000313" key="14">
    <source>
        <dbReference type="Proteomes" id="UP000503251"/>
    </source>
</evidence>
<dbReference type="InterPro" id="IPR050066">
    <property type="entry name" value="UvrABC_protein_C"/>
</dbReference>
<dbReference type="PROSITE" id="PS50165">
    <property type="entry name" value="UVRC"/>
    <property type="match status" value="1"/>
</dbReference>
<evidence type="ECO:0000313" key="13">
    <source>
        <dbReference type="EMBL" id="QJT09047.1"/>
    </source>
</evidence>
<dbReference type="Pfam" id="PF14520">
    <property type="entry name" value="HHH_5"/>
    <property type="match status" value="1"/>
</dbReference>
<dbReference type="PROSITE" id="PS50164">
    <property type="entry name" value="GIY_YIG"/>
    <property type="match status" value="1"/>
</dbReference>
<comment type="function">
    <text evidence="7">The UvrABC repair system catalyzes the recognition and processing of DNA lesions. UvrC both incises the 5' and 3' sides of the lesion. The N-terminal half is responsible for the 3' incision and the C-terminal half is responsible for the 5' incision.</text>
</comment>
<dbReference type="PROSITE" id="PS50151">
    <property type="entry name" value="UVR"/>
    <property type="match status" value="1"/>
</dbReference>
<keyword evidence="2 7" id="KW-0227">DNA damage</keyword>
<dbReference type="PANTHER" id="PTHR30562:SF1">
    <property type="entry name" value="UVRABC SYSTEM PROTEIN C"/>
    <property type="match status" value="1"/>
</dbReference>
<feature type="coiled-coil region" evidence="8">
    <location>
        <begin position="212"/>
        <end position="248"/>
    </location>
</feature>
<evidence type="ECO:0000256" key="8">
    <source>
        <dbReference type="SAM" id="Coils"/>
    </source>
</evidence>
<feature type="domain" description="GIY-YIG" evidence="11">
    <location>
        <begin position="20"/>
        <end position="99"/>
    </location>
</feature>
<dbReference type="EMBL" id="CP039543">
    <property type="protein sequence ID" value="QJT09047.1"/>
    <property type="molecule type" value="Genomic_DNA"/>
</dbReference>
<dbReference type="SUPFAM" id="SSF82771">
    <property type="entry name" value="GIY-YIG endonuclease"/>
    <property type="match status" value="1"/>
</dbReference>
<evidence type="ECO:0000256" key="3">
    <source>
        <dbReference type="ARBA" id="ARBA00022769"/>
    </source>
</evidence>
<keyword evidence="8" id="KW-0175">Coiled coil</keyword>
<accession>A0ABX6NEL7</accession>
<evidence type="ECO:0000256" key="4">
    <source>
        <dbReference type="ARBA" id="ARBA00022881"/>
    </source>
</evidence>
<keyword evidence="4 7" id="KW-0267">Excision nuclease</keyword>
<feature type="region of interest" description="Disordered" evidence="9">
    <location>
        <begin position="344"/>
        <end position="372"/>
    </location>
</feature>
<dbReference type="NCBIfam" id="NF011260">
    <property type="entry name" value="PRK14666.1"/>
    <property type="match status" value="1"/>
</dbReference>
<organism evidence="13 14">
    <name type="scientific">Oceanidesulfovibrio marinus</name>
    <dbReference type="NCBI Taxonomy" id="370038"/>
    <lineage>
        <taxon>Bacteria</taxon>
        <taxon>Pseudomonadati</taxon>
        <taxon>Thermodesulfobacteriota</taxon>
        <taxon>Desulfovibrionia</taxon>
        <taxon>Desulfovibrionales</taxon>
        <taxon>Desulfovibrionaceae</taxon>
        <taxon>Oceanidesulfovibrio</taxon>
    </lineage>
</organism>
<dbReference type="InterPro" id="IPR036876">
    <property type="entry name" value="UVR_dom_sf"/>
</dbReference>
<dbReference type="Pfam" id="PF01541">
    <property type="entry name" value="GIY-YIG"/>
    <property type="match status" value="1"/>
</dbReference>
<dbReference type="InterPro" id="IPR038476">
    <property type="entry name" value="UvrC_RNase_H_dom_sf"/>
</dbReference>
<reference evidence="13 14" key="1">
    <citation type="submission" date="2019-04" db="EMBL/GenBank/DDBJ databases">
        <title>Isolation and culture of sulfate reducing bacteria from the cold seep of the South China Sea.</title>
        <authorList>
            <person name="Sun C."/>
            <person name="Liu R."/>
        </authorList>
    </citation>
    <scope>NUCLEOTIDE SEQUENCE [LARGE SCALE GENOMIC DNA]</scope>
    <source>
        <strain evidence="13 14">CS1</strain>
    </source>
</reference>
<dbReference type="SMART" id="SM00278">
    <property type="entry name" value="HhH1"/>
    <property type="match status" value="2"/>
</dbReference>
<name>A0ABX6NEL7_9BACT</name>
<feature type="domain" description="UvrC family homology region profile" evidence="12">
    <location>
        <begin position="274"/>
        <end position="552"/>
    </location>
</feature>
<dbReference type="Proteomes" id="UP000503251">
    <property type="component" value="Chromosome"/>
</dbReference>
<evidence type="ECO:0000256" key="6">
    <source>
        <dbReference type="ARBA" id="ARBA00023236"/>
    </source>
</evidence>
<feature type="domain" description="UVR" evidence="10">
    <location>
        <begin position="209"/>
        <end position="244"/>
    </location>
</feature>
<comment type="subcellular location">
    <subcellularLocation>
        <location evidence="7">Cytoplasm</location>
    </subcellularLocation>
</comment>
<dbReference type="InterPro" id="IPR004791">
    <property type="entry name" value="UvrC"/>
</dbReference>
<evidence type="ECO:0000259" key="12">
    <source>
        <dbReference type="PROSITE" id="PS50165"/>
    </source>
</evidence>
<dbReference type="InterPro" id="IPR001943">
    <property type="entry name" value="UVR_dom"/>
</dbReference>
<keyword evidence="14" id="KW-1185">Reference proteome</keyword>
<dbReference type="NCBIfam" id="TIGR00194">
    <property type="entry name" value="uvrC"/>
    <property type="match status" value="1"/>
</dbReference>
<dbReference type="Pfam" id="PF02151">
    <property type="entry name" value="UVR"/>
    <property type="match status" value="1"/>
</dbReference>
<dbReference type="Gene3D" id="3.40.1440.10">
    <property type="entry name" value="GIY-YIG endonuclease"/>
    <property type="match status" value="1"/>
</dbReference>
<evidence type="ECO:0000256" key="9">
    <source>
        <dbReference type="SAM" id="MobiDB-lite"/>
    </source>
</evidence>
<dbReference type="InterPro" id="IPR003583">
    <property type="entry name" value="Hlx-hairpin-Hlx_DNA-bd_motif"/>
</dbReference>
<dbReference type="PANTHER" id="PTHR30562">
    <property type="entry name" value="UVRC/OXIDOREDUCTASE"/>
    <property type="match status" value="1"/>
</dbReference>
<comment type="similarity">
    <text evidence="7">Belongs to the UvrC family.</text>
</comment>
<keyword evidence="5 7" id="KW-0234">DNA repair</keyword>